<protein>
    <submittedName>
        <fullName evidence="3">Amphi-Trp domain-containing protein</fullName>
    </submittedName>
</protein>
<keyword evidence="4" id="KW-1185">Reference proteome</keyword>
<feature type="compositionally biased region" description="Acidic residues" evidence="1">
    <location>
        <begin position="79"/>
        <end position="101"/>
    </location>
</feature>
<accession>A0A1X7DLL8</accession>
<proteinExistence type="predicted"/>
<gene>
    <name evidence="3" type="ORF">SAMN06295933_2035</name>
</gene>
<evidence type="ECO:0000313" key="3">
    <source>
        <dbReference type="EMBL" id="SMF17616.1"/>
    </source>
</evidence>
<name>A0A1X7DLL8_9BACT</name>
<dbReference type="Pfam" id="PF20068">
    <property type="entry name" value="Amphi-Trp"/>
    <property type="match status" value="1"/>
</dbReference>
<dbReference type="NCBIfam" id="TIGR04354">
    <property type="entry name" value="amphi-Trp"/>
    <property type="match status" value="1"/>
</dbReference>
<dbReference type="OrthoDB" id="5461052at2"/>
<dbReference type="EMBL" id="FWZU01000003">
    <property type="protein sequence ID" value="SMF17616.1"/>
    <property type="molecule type" value="Genomic_DNA"/>
</dbReference>
<sequence>MSKEKKNKVSVKQTLTHDGVVTYLEDLLKSFKSGQLIINSAEDSVTLNPSDEINFELKAGSKKGKTKFSMKFSWKDEQPENDELSISTEEADNDSDNADKS</sequence>
<dbReference type="InterPro" id="IPR027598">
    <property type="entry name" value="Amphi-Trp_dom"/>
</dbReference>
<evidence type="ECO:0000256" key="1">
    <source>
        <dbReference type="SAM" id="MobiDB-lite"/>
    </source>
</evidence>
<dbReference type="AlphaFoldDB" id="A0A1X7DLL8"/>
<feature type="region of interest" description="Disordered" evidence="1">
    <location>
        <begin position="72"/>
        <end position="101"/>
    </location>
</feature>
<organism evidence="3 4">
    <name type="scientific">Desulfovibrio gilichinskyi</name>
    <dbReference type="NCBI Taxonomy" id="1519643"/>
    <lineage>
        <taxon>Bacteria</taxon>
        <taxon>Pseudomonadati</taxon>
        <taxon>Thermodesulfobacteriota</taxon>
        <taxon>Desulfovibrionia</taxon>
        <taxon>Desulfovibrionales</taxon>
        <taxon>Desulfovibrionaceae</taxon>
        <taxon>Desulfovibrio</taxon>
    </lineage>
</organism>
<evidence type="ECO:0000259" key="2">
    <source>
        <dbReference type="Pfam" id="PF20068"/>
    </source>
</evidence>
<evidence type="ECO:0000313" key="4">
    <source>
        <dbReference type="Proteomes" id="UP000192906"/>
    </source>
</evidence>
<dbReference type="RefSeq" id="WP_085101789.1">
    <property type="nucleotide sequence ID" value="NZ_FWZU01000003.1"/>
</dbReference>
<dbReference type="STRING" id="1519643.SAMN06295933_2035"/>
<feature type="domain" description="Amphi-Trp" evidence="2">
    <location>
        <begin position="7"/>
        <end position="86"/>
    </location>
</feature>
<dbReference type="Proteomes" id="UP000192906">
    <property type="component" value="Unassembled WGS sequence"/>
</dbReference>
<reference evidence="4" key="1">
    <citation type="submission" date="2017-04" db="EMBL/GenBank/DDBJ databases">
        <authorList>
            <person name="Varghese N."/>
            <person name="Submissions S."/>
        </authorList>
    </citation>
    <scope>NUCLEOTIDE SEQUENCE [LARGE SCALE GENOMIC DNA]</scope>
    <source>
        <strain evidence="4">K3S</strain>
    </source>
</reference>